<organism evidence="2 3">
    <name type="scientific">Aspergillus pseudoviridinutans</name>
    <dbReference type="NCBI Taxonomy" id="1517512"/>
    <lineage>
        <taxon>Eukaryota</taxon>
        <taxon>Fungi</taxon>
        <taxon>Dikarya</taxon>
        <taxon>Ascomycota</taxon>
        <taxon>Pezizomycotina</taxon>
        <taxon>Eurotiomycetes</taxon>
        <taxon>Eurotiomycetidae</taxon>
        <taxon>Eurotiales</taxon>
        <taxon>Aspergillaceae</taxon>
        <taxon>Aspergillus</taxon>
        <taxon>Aspergillus subgen. Fumigati</taxon>
    </lineage>
</organism>
<dbReference type="CDD" id="cd04301">
    <property type="entry name" value="NAT_SF"/>
    <property type="match status" value="1"/>
</dbReference>
<gene>
    <name evidence="2" type="ORF">Asppvi_005431</name>
</gene>
<dbReference type="EMBL" id="BHVY01000004">
    <property type="protein sequence ID" value="GIJ86542.1"/>
    <property type="molecule type" value="Genomic_DNA"/>
</dbReference>
<dbReference type="SUPFAM" id="SSF55729">
    <property type="entry name" value="Acyl-CoA N-acyltransferases (Nat)"/>
    <property type="match status" value="1"/>
</dbReference>
<dbReference type="OrthoDB" id="3853310at2759"/>
<keyword evidence="3" id="KW-1185">Reference proteome</keyword>
<dbReference type="PROSITE" id="PS51186">
    <property type="entry name" value="GNAT"/>
    <property type="match status" value="1"/>
</dbReference>
<dbReference type="GeneID" id="67004043"/>
<protein>
    <recommendedName>
        <fullName evidence="1">N-acetyltransferase domain-containing protein</fullName>
    </recommendedName>
</protein>
<dbReference type="Gene3D" id="3.40.630.30">
    <property type="match status" value="1"/>
</dbReference>
<evidence type="ECO:0000313" key="2">
    <source>
        <dbReference type="EMBL" id="GIJ86542.1"/>
    </source>
</evidence>
<sequence>MGQTTPFDPAFKTGSIEEARQEINERQDLRPLSATITSLALVQCIEETDRRNLSRQVDACHTLYPVEKISVHEVAGATVAVTPARFGQKLNVVRGLGMRGPVSGDDLRRIELLYSDVGLSTTIDLCPYVEQSLLQLLAARGYKVKLFMNAYIRSLDDIDIHNIVDAPSADRQEDMSVVISPVKHDEHEEFVRCSVDGFRDNGRSTELLGTLARVAIRRADTSLYFVKVNGEAAGTGAMALIDTDYGRVAYLYLDSTIPKYRGRGLHIALDRERLLDARKLGCHLAVVTVKMGNASGRNAERLGFRVAYTKAYFQKELSFTEELKE</sequence>
<reference evidence="2 3" key="1">
    <citation type="submission" date="2018-10" db="EMBL/GenBank/DDBJ databases">
        <title>Pan-genome distribution and transcriptional activeness of fungal secondary metabolism genes in Aspergillus section Fumigati.</title>
        <authorList>
            <person name="Takahashi H."/>
            <person name="Umemura M."/>
            <person name="Ninomiya A."/>
            <person name="Kusuya Y."/>
            <person name="Urayama S."/>
            <person name="Shimizu M."/>
            <person name="Watanabe A."/>
            <person name="Kamei K."/>
            <person name="Yaguchi T."/>
            <person name="Hagiwara D."/>
        </authorList>
    </citation>
    <scope>NUCLEOTIDE SEQUENCE [LARGE SCALE GENOMIC DNA]</scope>
    <source>
        <strain evidence="2 3">IFM 55266</strain>
    </source>
</reference>
<dbReference type="InterPro" id="IPR000182">
    <property type="entry name" value="GNAT_dom"/>
</dbReference>
<comment type="caution">
    <text evidence="2">The sequence shown here is derived from an EMBL/GenBank/DDBJ whole genome shotgun (WGS) entry which is preliminary data.</text>
</comment>
<feature type="domain" description="N-acetyltransferase" evidence="1">
    <location>
        <begin position="177"/>
        <end position="324"/>
    </location>
</feature>
<name>A0A9P3EUD2_9EURO</name>
<dbReference type="Proteomes" id="UP001043456">
    <property type="component" value="Unassembled WGS sequence"/>
</dbReference>
<dbReference type="InterPro" id="IPR016181">
    <property type="entry name" value="Acyl_CoA_acyltransferase"/>
</dbReference>
<evidence type="ECO:0000259" key="1">
    <source>
        <dbReference type="PROSITE" id="PS51186"/>
    </source>
</evidence>
<dbReference type="AlphaFoldDB" id="A0A9P3EUD2"/>
<evidence type="ECO:0000313" key="3">
    <source>
        <dbReference type="Proteomes" id="UP001043456"/>
    </source>
</evidence>
<proteinExistence type="predicted"/>
<accession>A0A9P3EUD2</accession>
<dbReference type="GO" id="GO:0016747">
    <property type="term" value="F:acyltransferase activity, transferring groups other than amino-acyl groups"/>
    <property type="evidence" value="ECO:0007669"/>
    <property type="project" value="InterPro"/>
</dbReference>
<dbReference type="RefSeq" id="XP_043157289.1">
    <property type="nucleotide sequence ID" value="XM_043301354.1"/>
</dbReference>